<dbReference type="Proteomes" id="UP000003751">
    <property type="component" value="Unassembled WGS sequence"/>
</dbReference>
<evidence type="ECO:0000313" key="3">
    <source>
        <dbReference type="Proteomes" id="UP000003751"/>
    </source>
</evidence>
<dbReference type="RefSeq" id="WP_007982805.1">
    <property type="nucleotide sequence ID" value="NZ_AEMG01000028.1"/>
</dbReference>
<accession>E7QYS6</accession>
<reference evidence="2" key="2">
    <citation type="submission" date="2016-11" db="EMBL/GenBank/DDBJ databases">
        <authorList>
            <person name="Jaros S."/>
            <person name="Januszkiewicz K."/>
            <person name="Wedrychowicz H."/>
        </authorList>
    </citation>
    <scope>NUCLEOTIDE SEQUENCE [LARGE SCALE GENOMIC DNA]</scope>
    <source>
        <strain evidence="2">DX253</strain>
    </source>
</reference>
<protein>
    <submittedName>
        <fullName evidence="1">Uncharacterized protein</fullName>
    </submittedName>
</protein>
<reference evidence="1 3" key="1">
    <citation type="journal article" date="2014" name="ISME J.">
        <title>Trehalose/2-sulfotrehalose biosynthesis and glycine-betaine uptake are widely spread mechanisms for osmoadaptation in the Halobacteriales.</title>
        <authorList>
            <person name="Youssef N.H."/>
            <person name="Savage-Ashlock K.N."/>
            <person name="McCully A.L."/>
            <person name="Luedtke B."/>
            <person name="Shaw E.I."/>
            <person name="Hoff W.D."/>
            <person name="Elshahed M.S."/>
        </authorList>
    </citation>
    <scope>NUCLEOTIDE SEQUENCE [LARGE SCALE GENOMIC DNA]</scope>
    <source>
        <strain evidence="1 3">DX253</strain>
    </source>
</reference>
<proteinExistence type="predicted"/>
<dbReference type="EMBL" id="AEMG01000028">
    <property type="protein sequence ID" value="EFW90342.1"/>
    <property type="molecule type" value="Genomic_DNA"/>
</dbReference>
<evidence type="ECO:0000313" key="4">
    <source>
        <dbReference type="Proteomes" id="UP000184203"/>
    </source>
</evidence>
<evidence type="ECO:0000313" key="2">
    <source>
        <dbReference type="EMBL" id="SHK01731.1"/>
    </source>
</evidence>
<keyword evidence="4" id="KW-1185">Reference proteome</keyword>
<dbReference type="EMBL" id="FRAN01000001">
    <property type="protein sequence ID" value="SHK01731.1"/>
    <property type="molecule type" value="Genomic_DNA"/>
</dbReference>
<gene>
    <name evidence="2" type="ORF">SAMN05444342_0291</name>
    <name evidence="1" type="ORF">ZOD2009_19833</name>
</gene>
<dbReference type="PATRIC" id="fig|797209.4.peg.3883"/>
<dbReference type="OrthoDB" id="202337at2157"/>
<dbReference type="Proteomes" id="UP000184203">
    <property type="component" value="Unassembled WGS sequence"/>
</dbReference>
<name>E7QYS6_HALPU</name>
<dbReference type="eggNOG" id="arCOG10725">
    <property type="taxonomic scope" value="Archaea"/>
</dbReference>
<organism evidence="1 3">
    <name type="scientific">Haladaptatus paucihalophilus DX253</name>
    <dbReference type="NCBI Taxonomy" id="797209"/>
    <lineage>
        <taxon>Archaea</taxon>
        <taxon>Methanobacteriati</taxon>
        <taxon>Methanobacteriota</taxon>
        <taxon>Stenosarchaea group</taxon>
        <taxon>Halobacteria</taxon>
        <taxon>Halobacteriales</taxon>
        <taxon>Haladaptataceae</taxon>
        <taxon>Haladaptatus</taxon>
    </lineage>
</organism>
<dbReference type="Gene3D" id="3.30.1460.10">
    <property type="match status" value="1"/>
</dbReference>
<dbReference type="AlphaFoldDB" id="E7QYS6"/>
<reference evidence="4" key="3">
    <citation type="submission" date="2016-11" db="EMBL/GenBank/DDBJ databases">
        <authorList>
            <person name="Varghese N."/>
            <person name="Submissions S."/>
        </authorList>
    </citation>
    <scope>NUCLEOTIDE SEQUENCE [LARGE SCALE GENOMIC DNA]</scope>
    <source>
        <strain evidence="4">DX253</strain>
    </source>
</reference>
<sequence>MVGPISEEQVAAWLDGTVVDDLRHVSDEGTEFTIRLRLAHQPIRIVKEETLGPIRLVSDTAFDTEGTQTLLESEEHRTELLTRIGPALAATPGFYTLLDAEGASCEFADARSIRLEHRIYPDGANRQAVMEGLMALASAAQYLQNTVAVLLDAGRDG</sequence>
<evidence type="ECO:0000313" key="1">
    <source>
        <dbReference type="EMBL" id="EFW90342.1"/>
    </source>
</evidence>